<evidence type="ECO:0000256" key="5">
    <source>
        <dbReference type="ARBA" id="ARBA00022944"/>
    </source>
</evidence>
<comment type="subcellular location">
    <subcellularLocation>
        <location evidence="1">Cell membrane</location>
        <topology evidence="1">Peripheral membrane protein</topology>
    </subcellularLocation>
</comment>
<evidence type="ECO:0000256" key="1">
    <source>
        <dbReference type="ARBA" id="ARBA00004202"/>
    </source>
</evidence>
<name>A0ABV6K0K4_9LACO</name>
<keyword evidence="6" id="KW-0472">Membrane</keyword>
<dbReference type="SUPFAM" id="SSF53756">
    <property type="entry name" value="UDP-Glycosyltransferase/glycogen phosphorylase"/>
    <property type="match status" value="1"/>
</dbReference>
<dbReference type="Pfam" id="PF04464">
    <property type="entry name" value="Glyphos_transf"/>
    <property type="match status" value="1"/>
</dbReference>
<evidence type="ECO:0000256" key="2">
    <source>
        <dbReference type="ARBA" id="ARBA00010488"/>
    </source>
</evidence>
<gene>
    <name evidence="7" type="ORF">ACFFGS_00290</name>
</gene>
<keyword evidence="3" id="KW-1003">Cell membrane</keyword>
<comment type="caution">
    <text evidence="7">The sequence shown here is derived from an EMBL/GenBank/DDBJ whole genome shotgun (WGS) entry which is preliminary data.</text>
</comment>
<evidence type="ECO:0000256" key="3">
    <source>
        <dbReference type="ARBA" id="ARBA00022475"/>
    </source>
</evidence>
<dbReference type="EMBL" id="JBHLUK010000002">
    <property type="protein sequence ID" value="MFC0422622.1"/>
    <property type="molecule type" value="Genomic_DNA"/>
</dbReference>
<evidence type="ECO:0000256" key="4">
    <source>
        <dbReference type="ARBA" id="ARBA00022679"/>
    </source>
</evidence>
<dbReference type="PANTHER" id="PTHR37316:SF3">
    <property type="entry name" value="TEICHOIC ACID GLYCEROL-PHOSPHATE TRANSFERASE"/>
    <property type="match status" value="1"/>
</dbReference>
<dbReference type="InterPro" id="IPR043148">
    <property type="entry name" value="TagF_C"/>
</dbReference>
<dbReference type="InterPro" id="IPR051612">
    <property type="entry name" value="Teichoic_Acid_Biosynth"/>
</dbReference>
<keyword evidence="8" id="KW-1185">Reference proteome</keyword>
<dbReference type="Gene3D" id="3.40.50.11820">
    <property type="match status" value="1"/>
</dbReference>
<keyword evidence="5" id="KW-0777">Teichoic acid biosynthesis</keyword>
<evidence type="ECO:0000256" key="6">
    <source>
        <dbReference type="ARBA" id="ARBA00023136"/>
    </source>
</evidence>
<dbReference type="PANTHER" id="PTHR37316">
    <property type="entry name" value="TEICHOIC ACID GLYCEROL-PHOSPHATE PRIMASE"/>
    <property type="match status" value="1"/>
</dbReference>
<dbReference type="InterPro" id="IPR043149">
    <property type="entry name" value="TagF_N"/>
</dbReference>
<organism evidence="7 8">
    <name type="scientific">Lactiplantibacillus plajomi</name>
    <dbReference type="NCBI Taxonomy" id="1457217"/>
    <lineage>
        <taxon>Bacteria</taxon>
        <taxon>Bacillati</taxon>
        <taxon>Bacillota</taxon>
        <taxon>Bacilli</taxon>
        <taxon>Lactobacillales</taxon>
        <taxon>Lactobacillaceae</taxon>
        <taxon>Lactiplantibacillus</taxon>
    </lineage>
</organism>
<sequence>MGRLTAKTIKLNLLRFGFNCYYQVCSRIGSVRPKQIVFVTMRSAKLTDNLRAVHNRMAQDGQYKLRTLCYQYDRSWQSKFGFLVASLRTLRLLAHSEVMVIDDYCFPLDTIRKRPQNQVVQLWHAIGTLKKFGLSLPQPRQNVLKAHQNYDWVLINSAADRSAYVEAFDIAPERVVATGAPMLDQLVAQRPDQHAASKRLLYAPTYRSGKTGQEELLAIIQCFIRATRQLAQPWEVYISIHPYVAWPKVRLPKNVHVFQDATRVKQLLASTDLFVTDYSSLSLSFSYFDRPILLYTPDFERYVRTGGFYVDYYKYLNVPHFNRADQLVTYLNHNLSQYPLAGVQRLRQRTFDHQDGQNTQRVVTFLTTLIKKQPVGCETNEN</sequence>
<reference evidence="7 8" key="1">
    <citation type="submission" date="2024-09" db="EMBL/GenBank/DDBJ databases">
        <authorList>
            <person name="Sun Q."/>
            <person name="Mori K."/>
        </authorList>
    </citation>
    <scope>NUCLEOTIDE SEQUENCE [LARGE SCALE GENOMIC DNA]</scope>
    <source>
        <strain evidence="7 8">TBRC 4575</strain>
    </source>
</reference>
<comment type="similarity">
    <text evidence="2">Belongs to the CDP-glycerol glycerophosphotransferase family.</text>
</comment>
<evidence type="ECO:0000313" key="7">
    <source>
        <dbReference type="EMBL" id="MFC0422622.1"/>
    </source>
</evidence>
<dbReference type="RefSeq" id="WP_137643894.1">
    <property type="nucleotide sequence ID" value="NZ_BAABRM010000001.1"/>
</dbReference>
<proteinExistence type="inferred from homology"/>
<accession>A0ABV6K0K4</accession>
<dbReference type="Gene3D" id="3.40.50.12580">
    <property type="match status" value="1"/>
</dbReference>
<protein>
    <submittedName>
        <fullName evidence="7">CDP-glycerol glycerophosphotransferase family protein</fullName>
    </submittedName>
</protein>
<dbReference type="Proteomes" id="UP001589855">
    <property type="component" value="Unassembled WGS sequence"/>
</dbReference>
<keyword evidence="4" id="KW-0808">Transferase</keyword>
<evidence type="ECO:0000313" key="8">
    <source>
        <dbReference type="Proteomes" id="UP001589855"/>
    </source>
</evidence>
<dbReference type="InterPro" id="IPR007554">
    <property type="entry name" value="Glycerophosphate_synth"/>
</dbReference>